<dbReference type="InterPro" id="IPR006067">
    <property type="entry name" value="NO2/SO3_Rdtase_4Fe4S_dom"/>
</dbReference>
<evidence type="ECO:0000256" key="4">
    <source>
        <dbReference type="ARBA" id="ARBA00022617"/>
    </source>
</evidence>
<dbReference type="InterPro" id="IPR005117">
    <property type="entry name" value="NiRdtase/SiRdtase_haem-b_fer"/>
</dbReference>
<dbReference type="SUPFAM" id="SSF55124">
    <property type="entry name" value="Nitrite/Sulfite reductase N-terminal domain-like"/>
    <property type="match status" value="2"/>
</dbReference>
<comment type="function">
    <text evidence="11">Component of the sulfite reductase complex that catalyzes the 6-electron reduction of sulfite to sulfide. This is one of several activities required for the biosynthesis of L-cysteine from sulfate.</text>
</comment>
<evidence type="ECO:0000256" key="8">
    <source>
        <dbReference type="ARBA" id="ARBA00023004"/>
    </source>
</evidence>
<comment type="cofactor">
    <cofactor evidence="11">
        <name>[4Fe-4S] cluster</name>
        <dbReference type="ChEBI" id="CHEBI:49883"/>
    </cofactor>
    <text evidence="11">Binds 1 [4Fe-4S] cluster per subunit.</text>
</comment>
<organism evidence="14 15">
    <name type="scientific">Modicisalibacter tunisiensis</name>
    <dbReference type="NCBI Taxonomy" id="390637"/>
    <lineage>
        <taxon>Bacteria</taxon>
        <taxon>Pseudomonadati</taxon>
        <taxon>Pseudomonadota</taxon>
        <taxon>Gammaproteobacteria</taxon>
        <taxon>Oceanospirillales</taxon>
        <taxon>Halomonadaceae</taxon>
        <taxon>Modicisalibacter</taxon>
    </lineage>
</organism>
<dbReference type="Pfam" id="PF03460">
    <property type="entry name" value="NIR_SIR_ferr"/>
    <property type="match status" value="2"/>
</dbReference>
<evidence type="ECO:0000256" key="7">
    <source>
        <dbReference type="ARBA" id="ARBA00023002"/>
    </source>
</evidence>
<keyword evidence="3 11" id="KW-0028">Amino-acid biosynthesis</keyword>
<comment type="pathway">
    <text evidence="11">Sulfur metabolism; hydrogen sulfide biosynthesis; hydrogen sulfide from sulfite (NADPH route): step 1/1.</text>
</comment>
<evidence type="ECO:0000256" key="10">
    <source>
        <dbReference type="ARBA" id="ARBA00023192"/>
    </source>
</evidence>
<comment type="similarity">
    <text evidence="1 11">Belongs to the nitrite and sulfite reductase 4Fe-4S domain family.</text>
</comment>
<keyword evidence="15" id="KW-1185">Reference proteome</keyword>
<keyword evidence="10 11" id="KW-0198">Cysteine biosynthesis</keyword>
<keyword evidence="7 11" id="KW-0560">Oxidoreductase</keyword>
<dbReference type="InterPro" id="IPR036136">
    <property type="entry name" value="Nit/Sulf_reduc_fer-like_dom_sf"/>
</dbReference>
<dbReference type="NCBIfam" id="TIGR02041">
    <property type="entry name" value="CysI"/>
    <property type="match status" value="1"/>
</dbReference>
<dbReference type="PANTHER" id="PTHR11493:SF47">
    <property type="entry name" value="SULFITE REDUCTASE [NADPH] SUBUNIT BETA"/>
    <property type="match status" value="1"/>
</dbReference>
<evidence type="ECO:0000256" key="11">
    <source>
        <dbReference type="HAMAP-Rule" id="MF_01540"/>
    </source>
</evidence>
<name>A0ABS7WWR4_9GAMM</name>
<feature type="binding site" evidence="11">
    <location>
        <position position="486"/>
    </location>
    <ligand>
        <name>[4Fe-4S] cluster</name>
        <dbReference type="ChEBI" id="CHEBI:49883"/>
    </ligand>
</feature>
<dbReference type="InterPro" id="IPR011786">
    <property type="entry name" value="CysI"/>
</dbReference>
<evidence type="ECO:0000256" key="6">
    <source>
        <dbReference type="ARBA" id="ARBA00022857"/>
    </source>
</evidence>
<dbReference type="EMBL" id="JAGXFD010000001">
    <property type="protein sequence ID" value="MBZ9567048.1"/>
    <property type="molecule type" value="Genomic_DNA"/>
</dbReference>
<gene>
    <name evidence="11" type="primary">cysI</name>
    <name evidence="14" type="ORF">KGQ91_05005</name>
</gene>
<dbReference type="InterPro" id="IPR045854">
    <property type="entry name" value="NO2/SO3_Rdtase_4Fe4S_sf"/>
</dbReference>
<dbReference type="HAMAP" id="MF_01540">
    <property type="entry name" value="CysI"/>
    <property type="match status" value="1"/>
</dbReference>
<dbReference type="Proteomes" id="UP001319883">
    <property type="component" value="Unassembled WGS sequence"/>
</dbReference>
<comment type="subunit">
    <text evidence="11">Alpha(8)-beta(8). The alpha component is a flavoprotein, the beta component is a hemoprotein.</text>
</comment>
<dbReference type="InterPro" id="IPR006066">
    <property type="entry name" value="NO2/SO3_Rdtase_FeS/sirohaem_BS"/>
</dbReference>
<comment type="cofactor">
    <cofactor evidence="11">
        <name>siroheme</name>
        <dbReference type="ChEBI" id="CHEBI:60052"/>
    </cofactor>
    <text evidence="11">Binds 1 siroheme per subunit.</text>
</comment>
<evidence type="ECO:0000256" key="1">
    <source>
        <dbReference type="ARBA" id="ARBA00010429"/>
    </source>
</evidence>
<dbReference type="InterPro" id="IPR045169">
    <property type="entry name" value="NO2/SO3_Rdtase_4Fe4S_prot"/>
</dbReference>
<sequence>MADSRTRDITAPLEDKHPNERLKMGSRYLRGTIEASLADPITGALAADDTQLTKFHGFYQQDDRDLRDERRHQKLEPAYQMMIRLRLPGGTCTPAQWLALDDLARRYGDGGLRLTTRQTFQYHGVLKRDIKAALQGIDAALLDTLAACGDVNRTVMAAVNPHQSRVHAAVQRCAREVSDHLAPRTHAYREIWLDGERVDPDADEEPLYGPTYLPRKFKIGFAVPPVNDIDVYSQDIGLIAAVEEGELAGFTVCVGGGLGRTENEPATFPRLADPIGFCRPEQVNALAETIVAIQRDHGDRVDRKHARMKYTIDDRGVDWFREELERRLGWSLEPAREVQFAHNGDRYGWVEGDDGRWHYTLFIENGRIRDWEDYPLMSGLRAIAEVHDGEFQLTPNQNLTLAAIAPDARDAIQRLITDYGLERAERMGRLRRNAMACVALPTCGLAMAESERYLPSLIDALERRAADAGIGDTPIVVRMTGCPNGCARPYLAEIGFTGRGPGKYNLYLGGGFHGQRLNKLYRANIGEAEILEILDGLFRHYAAERQAGEAFGDFTIRAGYVAAVTAGRHFHD</sequence>
<evidence type="ECO:0000256" key="3">
    <source>
        <dbReference type="ARBA" id="ARBA00022605"/>
    </source>
</evidence>
<evidence type="ECO:0000313" key="14">
    <source>
        <dbReference type="EMBL" id="MBZ9567048.1"/>
    </source>
</evidence>
<comment type="caution">
    <text evidence="14">The sequence shown here is derived from an EMBL/GenBank/DDBJ whole genome shotgun (WGS) entry which is preliminary data.</text>
</comment>
<dbReference type="PROSITE" id="PS00365">
    <property type="entry name" value="NIR_SIR"/>
    <property type="match status" value="1"/>
</dbReference>
<feature type="domain" description="Nitrite/Sulfite reductase ferredoxin-like" evidence="13">
    <location>
        <begin position="75"/>
        <end position="139"/>
    </location>
</feature>
<reference evidence="14 15" key="1">
    <citation type="submission" date="2021-05" db="EMBL/GenBank/DDBJ databases">
        <title>Petroleum and Energy Research Collection (APPE): ex situ preservation of microbial diversity associated with the oil industry and exploitation of its biotechnological potential.</title>
        <authorList>
            <person name="Paixao C.T.M."/>
            <person name="Gomes M.B."/>
            <person name="Oliveira V.M."/>
        </authorList>
    </citation>
    <scope>NUCLEOTIDE SEQUENCE [LARGE SCALE GENOMIC DNA]</scope>
    <source>
        <strain evidence="14 15">LIT2</strain>
    </source>
</reference>
<comment type="catalytic activity">
    <reaction evidence="11">
        <text>hydrogen sulfide + 3 NADP(+) + 3 H2O = sulfite + 3 NADPH + 4 H(+)</text>
        <dbReference type="Rhea" id="RHEA:13801"/>
        <dbReference type="ChEBI" id="CHEBI:15377"/>
        <dbReference type="ChEBI" id="CHEBI:15378"/>
        <dbReference type="ChEBI" id="CHEBI:17359"/>
        <dbReference type="ChEBI" id="CHEBI:29919"/>
        <dbReference type="ChEBI" id="CHEBI:57783"/>
        <dbReference type="ChEBI" id="CHEBI:58349"/>
        <dbReference type="EC" id="1.8.1.2"/>
    </reaction>
</comment>
<dbReference type="Pfam" id="PF01077">
    <property type="entry name" value="NIR_SIR"/>
    <property type="match status" value="1"/>
</dbReference>
<feature type="binding site" description="axial binding residue" evidence="11">
    <location>
        <position position="486"/>
    </location>
    <ligand>
        <name>siroheme</name>
        <dbReference type="ChEBI" id="CHEBI:60052"/>
    </ligand>
    <ligandPart>
        <name>Fe</name>
        <dbReference type="ChEBI" id="CHEBI:18248"/>
    </ligandPart>
</feature>
<protein>
    <recommendedName>
        <fullName evidence="11">Sulfite reductase [NADPH] hemoprotein beta-component</fullName>
        <shortName evidence="11">SiR-HP</shortName>
        <shortName evidence="11">SiRHP</shortName>
        <ecNumber evidence="11">1.8.1.2</ecNumber>
    </recommendedName>
</protein>
<evidence type="ECO:0000256" key="2">
    <source>
        <dbReference type="ARBA" id="ARBA00022485"/>
    </source>
</evidence>
<evidence type="ECO:0000313" key="15">
    <source>
        <dbReference type="Proteomes" id="UP001319883"/>
    </source>
</evidence>
<keyword evidence="4 11" id="KW-0349">Heme</keyword>
<keyword evidence="2 11" id="KW-0004">4Fe-4S</keyword>
<keyword evidence="8 11" id="KW-0408">Iron</keyword>
<dbReference type="PANTHER" id="PTHR11493">
    <property type="entry name" value="SULFITE REDUCTASE [NADPH] SUBUNIT BETA-RELATED"/>
    <property type="match status" value="1"/>
</dbReference>
<feature type="domain" description="Nitrite/sulphite reductase 4Fe-4S" evidence="12">
    <location>
        <begin position="178"/>
        <end position="331"/>
    </location>
</feature>
<accession>A0ABS7WWR4</accession>
<dbReference type="SUPFAM" id="SSF56014">
    <property type="entry name" value="Nitrite and sulphite reductase 4Fe-4S domain-like"/>
    <property type="match status" value="2"/>
</dbReference>
<dbReference type="RefSeq" id="WP_224420429.1">
    <property type="nucleotide sequence ID" value="NZ_JAGXFD010000001.1"/>
</dbReference>
<keyword evidence="5 11" id="KW-0479">Metal-binding</keyword>
<dbReference type="NCBIfam" id="NF010029">
    <property type="entry name" value="PRK13504.1"/>
    <property type="match status" value="1"/>
</dbReference>
<dbReference type="PRINTS" id="PR00397">
    <property type="entry name" value="SIROHAEM"/>
</dbReference>
<feature type="binding site" evidence="11">
    <location>
        <position position="443"/>
    </location>
    <ligand>
        <name>[4Fe-4S] cluster</name>
        <dbReference type="ChEBI" id="CHEBI:49883"/>
    </ligand>
</feature>
<feature type="domain" description="Nitrite/Sulfite reductase ferredoxin-like" evidence="13">
    <location>
        <begin position="354"/>
        <end position="416"/>
    </location>
</feature>
<dbReference type="EC" id="1.8.1.2" evidence="11"/>
<evidence type="ECO:0000256" key="9">
    <source>
        <dbReference type="ARBA" id="ARBA00023014"/>
    </source>
</evidence>
<keyword evidence="6 11" id="KW-0521">NADP</keyword>
<feature type="binding site" evidence="11">
    <location>
        <position position="437"/>
    </location>
    <ligand>
        <name>[4Fe-4S] cluster</name>
        <dbReference type="ChEBI" id="CHEBI:49883"/>
    </ligand>
</feature>
<feature type="binding site" evidence="11">
    <location>
        <position position="482"/>
    </location>
    <ligand>
        <name>[4Fe-4S] cluster</name>
        <dbReference type="ChEBI" id="CHEBI:49883"/>
    </ligand>
</feature>
<proteinExistence type="inferred from homology"/>
<evidence type="ECO:0000259" key="13">
    <source>
        <dbReference type="Pfam" id="PF03460"/>
    </source>
</evidence>
<keyword evidence="9 11" id="KW-0411">Iron-sulfur</keyword>
<dbReference type="Gene3D" id="3.30.413.10">
    <property type="entry name" value="Sulfite Reductase Hemoprotein, domain 1"/>
    <property type="match status" value="2"/>
</dbReference>
<evidence type="ECO:0000256" key="5">
    <source>
        <dbReference type="ARBA" id="ARBA00022723"/>
    </source>
</evidence>
<evidence type="ECO:0000259" key="12">
    <source>
        <dbReference type="Pfam" id="PF01077"/>
    </source>
</evidence>